<dbReference type="AlphaFoldDB" id="A0A0D9VUF8"/>
<protein>
    <submittedName>
        <fullName evidence="1">Uncharacterized protein</fullName>
    </submittedName>
</protein>
<dbReference type="Gramene" id="LPERR03G16290.1">
    <property type="protein sequence ID" value="LPERR03G16290.1"/>
    <property type="gene ID" value="LPERR03G16290"/>
</dbReference>
<reference evidence="1" key="3">
    <citation type="submission" date="2015-04" db="UniProtKB">
        <authorList>
            <consortium name="EnsemblPlants"/>
        </authorList>
    </citation>
    <scope>IDENTIFICATION</scope>
</reference>
<dbReference type="EnsemblPlants" id="LPERR03G16290.1">
    <property type="protein sequence ID" value="LPERR03G16290.1"/>
    <property type="gene ID" value="LPERR03G16290"/>
</dbReference>
<keyword evidence="2" id="KW-1185">Reference proteome</keyword>
<organism evidence="1 2">
    <name type="scientific">Leersia perrieri</name>
    <dbReference type="NCBI Taxonomy" id="77586"/>
    <lineage>
        <taxon>Eukaryota</taxon>
        <taxon>Viridiplantae</taxon>
        <taxon>Streptophyta</taxon>
        <taxon>Embryophyta</taxon>
        <taxon>Tracheophyta</taxon>
        <taxon>Spermatophyta</taxon>
        <taxon>Magnoliopsida</taxon>
        <taxon>Liliopsida</taxon>
        <taxon>Poales</taxon>
        <taxon>Poaceae</taxon>
        <taxon>BOP clade</taxon>
        <taxon>Oryzoideae</taxon>
        <taxon>Oryzeae</taxon>
        <taxon>Oryzinae</taxon>
        <taxon>Leersia</taxon>
    </lineage>
</organism>
<dbReference type="HOGENOM" id="CLU_154878_0_0_1"/>
<proteinExistence type="predicted"/>
<dbReference type="Proteomes" id="UP000032180">
    <property type="component" value="Chromosome 3"/>
</dbReference>
<name>A0A0D9VUF8_9ORYZ</name>
<evidence type="ECO:0000313" key="1">
    <source>
        <dbReference type="EnsemblPlants" id="LPERR03G16290.1"/>
    </source>
</evidence>
<reference evidence="2" key="2">
    <citation type="submission" date="2013-12" db="EMBL/GenBank/DDBJ databases">
        <authorList>
            <person name="Yu Y."/>
            <person name="Lee S."/>
            <person name="de Baynast K."/>
            <person name="Wissotski M."/>
            <person name="Liu L."/>
            <person name="Talag J."/>
            <person name="Goicoechea J."/>
            <person name="Angelova A."/>
            <person name="Jetty R."/>
            <person name="Kudrna D."/>
            <person name="Golser W."/>
            <person name="Rivera L."/>
            <person name="Zhang J."/>
            <person name="Wing R."/>
        </authorList>
    </citation>
    <scope>NUCLEOTIDE SEQUENCE</scope>
</reference>
<reference evidence="1 2" key="1">
    <citation type="submission" date="2012-08" db="EMBL/GenBank/DDBJ databases">
        <title>Oryza genome evolution.</title>
        <authorList>
            <person name="Wing R.A."/>
        </authorList>
    </citation>
    <scope>NUCLEOTIDE SEQUENCE</scope>
</reference>
<accession>A0A0D9VUF8</accession>
<evidence type="ECO:0000313" key="2">
    <source>
        <dbReference type="Proteomes" id="UP000032180"/>
    </source>
</evidence>
<sequence length="70" mass="7944">MGNKIARKARAREAIAKWWWLMEKGGKEGGDTEGDVMHDAMQTLLLGERVKENFCRIMAITDFASNIAKF</sequence>